<name>A0ABW0JUA2_9GAMM</name>
<comment type="caution">
    <text evidence="1">The sequence shown here is derived from an EMBL/GenBank/DDBJ whole genome shotgun (WGS) entry which is preliminary data.</text>
</comment>
<dbReference type="Proteomes" id="UP001596018">
    <property type="component" value="Unassembled WGS sequence"/>
</dbReference>
<keyword evidence="2" id="KW-1185">Reference proteome</keyword>
<evidence type="ECO:0000313" key="1">
    <source>
        <dbReference type="EMBL" id="MFC5439381.1"/>
    </source>
</evidence>
<accession>A0ABW0JUA2</accession>
<dbReference type="RefSeq" id="WP_377338851.1">
    <property type="nucleotide sequence ID" value="NZ_JALBWS010000014.1"/>
</dbReference>
<organism evidence="1 2">
    <name type="scientific">Rhodanobacter ginsenosidimutans</name>
    <dbReference type="NCBI Taxonomy" id="490571"/>
    <lineage>
        <taxon>Bacteria</taxon>
        <taxon>Pseudomonadati</taxon>
        <taxon>Pseudomonadota</taxon>
        <taxon>Gammaproteobacteria</taxon>
        <taxon>Lysobacterales</taxon>
        <taxon>Rhodanobacteraceae</taxon>
        <taxon>Rhodanobacter</taxon>
    </lineage>
</organism>
<sequence length="184" mass="20472">MFGRPFSILQCLGYHPAPTHVTRRWRRLTPLELMHRLPALGCVLYLPGECADTRSPPGWLLGSADLQPLLRTHWLAEVGEVTTEGPREWIECVDVRGATQARLHLLPDTDYLAWDRLLAAGEGVPAAASWRASRRFRPASARLCGFRWWPQACFKVFDACPAPVVSLVGQRLAAQVALAEALPL</sequence>
<evidence type="ECO:0000313" key="2">
    <source>
        <dbReference type="Proteomes" id="UP001596018"/>
    </source>
</evidence>
<dbReference type="EMBL" id="JBHSMM010000001">
    <property type="protein sequence ID" value="MFC5439381.1"/>
    <property type="molecule type" value="Genomic_DNA"/>
</dbReference>
<reference evidence="2" key="1">
    <citation type="journal article" date="2019" name="Int. J. Syst. Evol. Microbiol.">
        <title>The Global Catalogue of Microorganisms (GCM) 10K type strain sequencing project: providing services to taxonomists for standard genome sequencing and annotation.</title>
        <authorList>
            <consortium name="The Broad Institute Genomics Platform"/>
            <consortium name="The Broad Institute Genome Sequencing Center for Infectious Disease"/>
            <person name="Wu L."/>
            <person name="Ma J."/>
        </authorList>
    </citation>
    <scope>NUCLEOTIDE SEQUENCE [LARGE SCALE GENOMIC DNA]</scope>
    <source>
        <strain evidence="2">KACC 12822</strain>
    </source>
</reference>
<dbReference type="SUPFAM" id="SSF144064">
    <property type="entry name" value="Heme iron utilization protein-like"/>
    <property type="match status" value="1"/>
</dbReference>
<protein>
    <recommendedName>
        <fullName evidence="3">Chorismate lyase</fullName>
    </recommendedName>
</protein>
<evidence type="ECO:0008006" key="3">
    <source>
        <dbReference type="Google" id="ProtNLM"/>
    </source>
</evidence>
<proteinExistence type="predicted"/>
<gene>
    <name evidence="1" type="ORF">ACFPK0_05045</name>
</gene>